<dbReference type="InterPro" id="IPR018957">
    <property type="entry name" value="Znf_C3HC4_RING-type"/>
</dbReference>
<dbReference type="Gene3D" id="3.30.160.60">
    <property type="entry name" value="Classic Zinc Finger"/>
    <property type="match status" value="1"/>
</dbReference>
<feature type="domain" description="RING-type" evidence="9">
    <location>
        <begin position="14"/>
        <end position="61"/>
    </location>
</feature>
<dbReference type="PANTHER" id="PTHR24103">
    <property type="entry name" value="E3 UBIQUITIN-PROTEIN LIGASE TRIM"/>
    <property type="match status" value="1"/>
</dbReference>
<dbReference type="PROSITE" id="PS50188">
    <property type="entry name" value="B302_SPRY"/>
    <property type="match status" value="1"/>
</dbReference>
<dbReference type="AlphaFoldDB" id="A0A6A4SFI6"/>
<dbReference type="SMART" id="SM00449">
    <property type="entry name" value="SPRY"/>
    <property type="match status" value="1"/>
</dbReference>
<evidence type="ECO:0000259" key="11">
    <source>
        <dbReference type="PROSITE" id="PS50188"/>
    </source>
</evidence>
<evidence type="ECO:0000256" key="2">
    <source>
        <dbReference type="ARBA" id="ARBA00008518"/>
    </source>
</evidence>
<evidence type="ECO:0000256" key="1">
    <source>
        <dbReference type="ARBA" id="ARBA00004496"/>
    </source>
</evidence>
<comment type="subcellular location">
    <subcellularLocation>
        <location evidence="1">Cytoplasm</location>
    </subcellularLocation>
</comment>
<dbReference type="Gene3D" id="2.60.120.920">
    <property type="match status" value="1"/>
</dbReference>
<dbReference type="SMART" id="SM00589">
    <property type="entry name" value="PRY"/>
    <property type="match status" value="1"/>
</dbReference>
<keyword evidence="4" id="KW-0479">Metal-binding</keyword>
<dbReference type="InterPro" id="IPR050143">
    <property type="entry name" value="TRIM/RBCC"/>
</dbReference>
<dbReference type="SMART" id="SM00336">
    <property type="entry name" value="BBOX"/>
    <property type="match status" value="1"/>
</dbReference>
<reference evidence="12 13" key="1">
    <citation type="submission" date="2019-06" db="EMBL/GenBank/DDBJ databases">
        <title>Draft genomes of female and male turbot (Scophthalmus maximus).</title>
        <authorList>
            <person name="Xu H."/>
            <person name="Xu X.-W."/>
            <person name="Shao C."/>
            <person name="Chen S."/>
        </authorList>
    </citation>
    <scope>NUCLEOTIDE SEQUENCE [LARGE SCALE GENOMIC DNA]</scope>
    <source>
        <strain evidence="12">Ysfricsl-2016a</strain>
        <tissue evidence="12">Blood</tissue>
    </source>
</reference>
<dbReference type="InterPro" id="IPR001841">
    <property type="entry name" value="Znf_RING"/>
</dbReference>
<evidence type="ECO:0000313" key="12">
    <source>
        <dbReference type="EMBL" id="KAF0029931.1"/>
    </source>
</evidence>
<proteinExistence type="inferred from homology"/>
<dbReference type="InterPro" id="IPR013083">
    <property type="entry name" value="Znf_RING/FYVE/PHD"/>
</dbReference>
<keyword evidence="5 7" id="KW-0863">Zinc-finger</keyword>
<evidence type="ECO:0000256" key="4">
    <source>
        <dbReference type="ARBA" id="ARBA00022723"/>
    </source>
</evidence>
<dbReference type="InterPro" id="IPR003879">
    <property type="entry name" value="Butyrophylin_SPRY"/>
</dbReference>
<keyword evidence="3" id="KW-0963">Cytoplasm</keyword>
<dbReference type="Pfam" id="PF00097">
    <property type="entry name" value="zf-C3HC4"/>
    <property type="match status" value="1"/>
</dbReference>
<evidence type="ECO:0000259" key="9">
    <source>
        <dbReference type="PROSITE" id="PS50089"/>
    </source>
</evidence>
<dbReference type="SMART" id="SM00184">
    <property type="entry name" value="RING"/>
    <property type="match status" value="1"/>
</dbReference>
<dbReference type="Proteomes" id="UP000438429">
    <property type="component" value="Unassembled WGS sequence"/>
</dbReference>
<dbReference type="PROSITE" id="PS50089">
    <property type="entry name" value="ZF_RING_2"/>
    <property type="match status" value="1"/>
</dbReference>
<evidence type="ECO:0000259" key="10">
    <source>
        <dbReference type="PROSITE" id="PS50119"/>
    </source>
</evidence>
<accession>A0A6A4SFI6</accession>
<dbReference type="InterPro" id="IPR013320">
    <property type="entry name" value="ConA-like_dom_sf"/>
</dbReference>
<comment type="similarity">
    <text evidence="2">Belongs to the TRIM/RBCC family.</text>
</comment>
<evidence type="ECO:0000313" key="13">
    <source>
        <dbReference type="Proteomes" id="UP000438429"/>
    </source>
</evidence>
<dbReference type="EMBL" id="VEVO01000016">
    <property type="protein sequence ID" value="KAF0029931.1"/>
    <property type="molecule type" value="Genomic_DNA"/>
</dbReference>
<dbReference type="GO" id="GO:0005737">
    <property type="term" value="C:cytoplasm"/>
    <property type="evidence" value="ECO:0007669"/>
    <property type="project" value="UniProtKB-SubCell"/>
</dbReference>
<gene>
    <name evidence="12" type="ORF">F2P81_019036</name>
</gene>
<dbReference type="InterPro" id="IPR000315">
    <property type="entry name" value="Znf_B-box"/>
</dbReference>
<evidence type="ECO:0000256" key="6">
    <source>
        <dbReference type="ARBA" id="ARBA00022833"/>
    </source>
</evidence>
<dbReference type="SUPFAM" id="SSF57845">
    <property type="entry name" value="B-box zinc-binding domain"/>
    <property type="match status" value="1"/>
</dbReference>
<feature type="coiled-coil region" evidence="8">
    <location>
        <begin position="205"/>
        <end position="250"/>
    </location>
</feature>
<dbReference type="PROSITE" id="PS00518">
    <property type="entry name" value="ZF_RING_1"/>
    <property type="match status" value="1"/>
</dbReference>
<evidence type="ECO:0000256" key="5">
    <source>
        <dbReference type="ARBA" id="ARBA00022771"/>
    </source>
</evidence>
<protein>
    <recommendedName>
        <fullName evidence="14">Tripartite motif-containing protein 35-like</fullName>
    </recommendedName>
</protein>
<dbReference type="Pfam" id="PF00622">
    <property type="entry name" value="SPRY"/>
    <property type="match status" value="1"/>
</dbReference>
<dbReference type="FunFam" id="2.60.120.920:FF:000004">
    <property type="entry name" value="Butyrophilin subfamily 1 member A1"/>
    <property type="match status" value="1"/>
</dbReference>
<keyword evidence="6" id="KW-0862">Zinc</keyword>
<dbReference type="InterPro" id="IPR006574">
    <property type="entry name" value="PRY"/>
</dbReference>
<dbReference type="Gene3D" id="3.30.40.10">
    <property type="entry name" value="Zinc/RING finger domain, C3HC4 (zinc finger)"/>
    <property type="match status" value="1"/>
</dbReference>
<evidence type="ECO:0000256" key="7">
    <source>
        <dbReference type="PROSITE-ProRule" id="PRU00024"/>
    </source>
</evidence>
<keyword evidence="8" id="KW-0175">Coiled coil</keyword>
<dbReference type="SUPFAM" id="SSF49899">
    <property type="entry name" value="Concanavalin A-like lectins/glucanases"/>
    <property type="match status" value="1"/>
</dbReference>
<feature type="domain" description="B30.2/SPRY" evidence="11">
    <location>
        <begin position="291"/>
        <end position="484"/>
    </location>
</feature>
<organism evidence="12 13">
    <name type="scientific">Scophthalmus maximus</name>
    <name type="common">Turbot</name>
    <name type="synonym">Psetta maxima</name>
    <dbReference type="NCBI Taxonomy" id="52904"/>
    <lineage>
        <taxon>Eukaryota</taxon>
        <taxon>Metazoa</taxon>
        <taxon>Chordata</taxon>
        <taxon>Craniata</taxon>
        <taxon>Vertebrata</taxon>
        <taxon>Euteleostomi</taxon>
        <taxon>Actinopterygii</taxon>
        <taxon>Neopterygii</taxon>
        <taxon>Teleostei</taxon>
        <taxon>Neoteleostei</taxon>
        <taxon>Acanthomorphata</taxon>
        <taxon>Carangaria</taxon>
        <taxon>Pleuronectiformes</taxon>
        <taxon>Pleuronectoidei</taxon>
        <taxon>Scophthalmidae</taxon>
        <taxon>Scophthalmus</taxon>
    </lineage>
</organism>
<dbReference type="Pfam" id="PF13765">
    <property type="entry name" value="PRY"/>
    <property type="match status" value="1"/>
</dbReference>
<comment type="caution">
    <text evidence="12">The sequence shown here is derived from an EMBL/GenBank/DDBJ whole genome shotgun (WGS) entry which is preliminary data.</text>
</comment>
<dbReference type="PROSITE" id="PS50119">
    <property type="entry name" value="ZF_BBOX"/>
    <property type="match status" value="1"/>
</dbReference>
<dbReference type="InterPro" id="IPR017907">
    <property type="entry name" value="Znf_RING_CS"/>
</dbReference>
<feature type="coiled-coil region" evidence="8">
    <location>
        <begin position="151"/>
        <end position="178"/>
    </location>
</feature>
<evidence type="ECO:0000256" key="8">
    <source>
        <dbReference type="SAM" id="Coils"/>
    </source>
</evidence>
<dbReference type="InterPro" id="IPR001870">
    <property type="entry name" value="B30.2/SPRY"/>
</dbReference>
<name>A0A6A4SFI6_SCOMX</name>
<dbReference type="SUPFAM" id="SSF57850">
    <property type="entry name" value="RING/U-box"/>
    <property type="match status" value="1"/>
</dbReference>
<evidence type="ECO:0000256" key="3">
    <source>
        <dbReference type="ARBA" id="ARBA00022490"/>
    </source>
</evidence>
<dbReference type="InterPro" id="IPR043136">
    <property type="entry name" value="B30.2/SPRY_sf"/>
</dbReference>
<dbReference type="PRINTS" id="PR01407">
    <property type="entry name" value="BUTYPHLNCDUF"/>
</dbReference>
<evidence type="ECO:0008006" key="14">
    <source>
        <dbReference type="Google" id="ProtNLM"/>
    </source>
</evidence>
<dbReference type="CDD" id="cd12893">
    <property type="entry name" value="SPRY_PRY_TRIM35"/>
    <property type="match status" value="1"/>
</dbReference>
<dbReference type="InterPro" id="IPR003877">
    <property type="entry name" value="SPRY_dom"/>
</dbReference>
<feature type="domain" description="B box-type" evidence="10">
    <location>
        <begin position="102"/>
        <end position="143"/>
    </location>
</feature>
<dbReference type="Pfam" id="PF00643">
    <property type="entry name" value="zf-B_box"/>
    <property type="match status" value="1"/>
</dbReference>
<dbReference type="GO" id="GO:0008270">
    <property type="term" value="F:zinc ion binding"/>
    <property type="evidence" value="ECO:0007669"/>
    <property type="project" value="UniProtKB-KW"/>
</dbReference>
<sequence length="490" mass="55309">MAGRLSLPEVDLSCPICCDIFRDPVVLKCSHSFCAPCLQQYWTPRGPGSGPGSGRDCPLCRSQSVDDPVPSLSLRNLCESYLEREGEEAAPGEERAAELQGAPGEMCPLHGERLKLFCLPDKVPICVVCHTSRKHKQHDCCPVGEAAADAKEKMKSALGSLQEKRDAFERMKQNYEDTVAHIQVQARFVERRTREEFEKLRGFLRAEEEGRMEELRADEEQKRRAMARKIEEIEGSIATVSASIRDLEEEMALDDISVLHKCKRTLERADSPGEEPPLMPPAALIDVAKYVGSLSFHVWEKMHRIVKYTPVTLDPNTAAPWLVLSDDLAGVCDSDDKRRLPDNPERFHPDTAVLARDGFASGRHAWDVHVGDNEAWVVGVAKESVRRKEKVSSVLQNGYLCVYFYHKMYFAGTSPLTRLPLRGNPRRIRVLLDCDKGRLSFHSPQDNDAHIYTFKHAVTEKVFPYFWVGCQKCPLTVEPQEVSVRAVEYF</sequence>